<dbReference type="OrthoDB" id="1441012at2"/>
<protein>
    <recommendedName>
        <fullName evidence="3">Lipoprotein</fullName>
    </recommendedName>
</protein>
<reference evidence="1 2" key="1">
    <citation type="submission" date="2019-03" db="EMBL/GenBank/DDBJ databases">
        <title>Genomic Encyclopedia of Type Strains, Phase IV (KMG-IV): sequencing the most valuable type-strain genomes for metagenomic binning, comparative biology and taxonomic classification.</title>
        <authorList>
            <person name="Goeker M."/>
        </authorList>
    </citation>
    <scope>NUCLEOTIDE SEQUENCE [LARGE SCALE GENOMIC DNA]</scope>
    <source>
        <strain evidence="1 2">DSM 18792</strain>
    </source>
</reference>
<dbReference type="Proteomes" id="UP000295455">
    <property type="component" value="Unassembled WGS sequence"/>
</dbReference>
<evidence type="ECO:0000313" key="2">
    <source>
        <dbReference type="Proteomes" id="UP000295455"/>
    </source>
</evidence>
<keyword evidence="2" id="KW-1185">Reference proteome</keyword>
<proteinExistence type="predicted"/>
<dbReference type="EMBL" id="SLUP01000002">
    <property type="protein sequence ID" value="TCL67860.1"/>
    <property type="molecule type" value="Genomic_DNA"/>
</dbReference>
<organism evidence="1 2">
    <name type="scientific">Mariniflexile fucanivorans</name>
    <dbReference type="NCBI Taxonomy" id="264023"/>
    <lineage>
        <taxon>Bacteria</taxon>
        <taxon>Pseudomonadati</taxon>
        <taxon>Bacteroidota</taxon>
        <taxon>Flavobacteriia</taxon>
        <taxon>Flavobacteriales</taxon>
        <taxon>Flavobacteriaceae</taxon>
        <taxon>Mariniflexile</taxon>
    </lineage>
</organism>
<dbReference type="AlphaFoldDB" id="A0A4R1RPI8"/>
<evidence type="ECO:0000313" key="1">
    <source>
        <dbReference type="EMBL" id="TCL67860.1"/>
    </source>
</evidence>
<evidence type="ECO:0008006" key="3">
    <source>
        <dbReference type="Google" id="ProtNLM"/>
    </source>
</evidence>
<gene>
    <name evidence="1" type="ORF">EV196_102423</name>
</gene>
<comment type="caution">
    <text evidence="1">The sequence shown here is derived from an EMBL/GenBank/DDBJ whole genome shotgun (WGS) entry which is preliminary data.</text>
</comment>
<dbReference type="Gene3D" id="3.40.190.10">
    <property type="entry name" value="Periplasmic binding protein-like II"/>
    <property type="match status" value="1"/>
</dbReference>
<dbReference type="RefSeq" id="WP_132215920.1">
    <property type="nucleotide sequence ID" value="NZ_OX156936.1"/>
</dbReference>
<accession>A0A4R1RPI8</accession>
<name>A0A4R1RPI8_9FLAO</name>
<sequence>MKWFEHLLFIIVFLVVTNCNMPKDPNKSWNSIKQHEMQVGVVQAPVDSERFKLIEQEKIMMEKFGTFYKVKSKFLEGTETQLIDSLNNNKIHLIIGGFEKNNILKNEVGTTAPYDGIHVLFIPKGENLLLFKLEEFIYKIK</sequence>